<dbReference type="RefSeq" id="WP_003716280.1">
    <property type="nucleotide sequence ID" value="NZ_CAJFIS010000004.1"/>
</dbReference>
<dbReference type="Proteomes" id="UP001527392">
    <property type="component" value="Unassembled WGS sequence"/>
</dbReference>
<dbReference type="AlphaFoldDB" id="A0AAP3DMK1"/>
<keyword evidence="5" id="KW-1185">Reference proteome</keyword>
<dbReference type="EMBL" id="JAKHMS010000012">
    <property type="protein sequence ID" value="MCZ3781638.1"/>
    <property type="molecule type" value="Genomic_DNA"/>
</dbReference>
<accession>A0AAP3DMK1</accession>
<feature type="transmembrane region" description="Helical" evidence="1">
    <location>
        <begin position="65"/>
        <end position="89"/>
    </location>
</feature>
<dbReference type="Proteomes" id="UP001212401">
    <property type="component" value="Unassembled WGS sequence"/>
</dbReference>
<name>A0AAP3DMK1_9LACO</name>
<reference evidence="2 5" key="1">
    <citation type="submission" date="2022-01" db="EMBL/GenBank/DDBJ databases">
        <title>VMRC isolate genome collection.</title>
        <authorList>
            <person name="France M."/>
            <person name="Rutt L."/>
            <person name="Humphrys M."/>
            <person name="Ravel J."/>
        </authorList>
    </citation>
    <scope>NUCLEOTIDE SEQUENCE</scope>
    <source>
        <strain evidence="3 5">C0030B4</strain>
        <strain evidence="2">C0048A1</strain>
    </source>
</reference>
<sequence length="114" mass="12591">MNTENAKRIKDVLIAILIIVGVLAILPAIFIAIVTILSALIAGFSFANIALVEMMSYWSINVWTSLFYLGLLIAEIGLLIIIVPLLVWAAKWLIKAVKWVINAIKMRLGGNDKQ</sequence>
<protein>
    <submittedName>
        <fullName evidence="2">Uncharacterized protein</fullName>
    </submittedName>
</protein>
<keyword evidence="1" id="KW-1133">Transmembrane helix</keyword>
<evidence type="ECO:0000313" key="3">
    <source>
        <dbReference type="EMBL" id="MCZ3781638.1"/>
    </source>
</evidence>
<evidence type="ECO:0000256" key="1">
    <source>
        <dbReference type="SAM" id="Phobius"/>
    </source>
</evidence>
<gene>
    <name evidence="3" type="ORF">L2504_05730</name>
    <name evidence="2" type="ORF">L2724_00570</name>
</gene>
<organism evidence="2 4">
    <name type="scientific">Limosilactobacillus vaginalis</name>
    <dbReference type="NCBI Taxonomy" id="1633"/>
    <lineage>
        <taxon>Bacteria</taxon>
        <taxon>Bacillati</taxon>
        <taxon>Bacillota</taxon>
        <taxon>Bacilli</taxon>
        <taxon>Lactobacillales</taxon>
        <taxon>Lactobacillaceae</taxon>
        <taxon>Limosilactobacillus</taxon>
    </lineage>
</organism>
<evidence type="ECO:0000313" key="5">
    <source>
        <dbReference type="Proteomes" id="UP001527392"/>
    </source>
</evidence>
<comment type="caution">
    <text evidence="2">The sequence shown here is derived from an EMBL/GenBank/DDBJ whole genome shotgun (WGS) entry which is preliminary data.</text>
</comment>
<evidence type="ECO:0000313" key="2">
    <source>
        <dbReference type="EMBL" id="MCZ3666777.1"/>
    </source>
</evidence>
<dbReference type="EMBL" id="JAKHPH010000001">
    <property type="protein sequence ID" value="MCZ3666777.1"/>
    <property type="molecule type" value="Genomic_DNA"/>
</dbReference>
<feature type="transmembrane region" description="Helical" evidence="1">
    <location>
        <begin position="12"/>
        <end position="45"/>
    </location>
</feature>
<keyword evidence="1" id="KW-0812">Transmembrane</keyword>
<dbReference type="GeneID" id="75081405"/>
<keyword evidence="1" id="KW-0472">Membrane</keyword>
<proteinExistence type="predicted"/>
<evidence type="ECO:0000313" key="4">
    <source>
        <dbReference type="Proteomes" id="UP001212401"/>
    </source>
</evidence>